<evidence type="ECO:0000313" key="3">
    <source>
        <dbReference type="Proteomes" id="UP000054976"/>
    </source>
</evidence>
<evidence type="ECO:0000313" key="2">
    <source>
        <dbReference type="EMBL" id="GAQ95657.1"/>
    </source>
</evidence>
<dbReference type="EMBL" id="BCNO01000003">
    <property type="protein sequence ID" value="GAQ95657.1"/>
    <property type="molecule type" value="Genomic_DNA"/>
</dbReference>
<keyword evidence="1" id="KW-0812">Transmembrane</keyword>
<protein>
    <submittedName>
        <fullName evidence="2">Uncharacterized protein</fullName>
    </submittedName>
</protein>
<name>A0A0U9HTA3_9BACT</name>
<dbReference type="AlphaFoldDB" id="A0A0U9HTA3"/>
<feature type="transmembrane region" description="Helical" evidence="1">
    <location>
        <begin position="187"/>
        <end position="207"/>
    </location>
</feature>
<dbReference type="Proteomes" id="UP000054976">
    <property type="component" value="Unassembled WGS sequence"/>
</dbReference>
<gene>
    <name evidence="2" type="ORF">TAGGR_3130</name>
</gene>
<feature type="transmembrane region" description="Helical" evidence="1">
    <location>
        <begin position="6"/>
        <end position="25"/>
    </location>
</feature>
<dbReference type="OrthoDB" id="13917at2"/>
<comment type="caution">
    <text evidence="2">The sequence shown here is derived from an EMBL/GenBank/DDBJ whole genome shotgun (WGS) entry which is preliminary data.</text>
</comment>
<keyword evidence="1" id="KW-1133">Transmembrane helix</keyword>
<dbReference type="STRING" id="86166.TAGGR_3130"/>
<feature type="transmembrane region" description="Helical" evidence="1">
    <location>
        <begin position="152"/>
        <end position="175"/>
    </location>
</feature>
<reference evidence="3" key="1">
    <citation type="submission" date="2016-01" db="EMBL/GenBank/DDBJ databases">
        <title>Draft genome sequence of Thermodesulfovibrio aggregans strain TGE-P1.</title>
        <authorList>
            <person name="Sekiguchi Y."/>
            <person name="Ohashi A."/>
            <person name="Matsuura N."/>
            <person name="Tourlousse M.D."/>
        </authorList>
    </citation>
    <scope>NUCLEOTIDE SEQUENCE [LARGE SCALE GENOMIC DNA]</scope>
    <source>
        <strain evidence="3">TGE-P1</strain>
    </source>
</reference>
<evidence type="ECO:0000256" key="1">
    <source>
        <dbReference type="SAM" id="Phobius"/>
    </source>
</evidence>
<keyword evidence="1" id="KW-0472">Membrane</keyword>
<dbReference type="RefSeq" id="WP_153000520.1">
    <property type="nucleotide sequence ID" value="NZ_BCNO01000003.1"/>
</dbReference>
<organism evidence="2 3">
    <name type="scientific">Thermodesulfovibrio aggregans</name>
    <dbReference type="NCBI Taxonomy" id="86166"/>
    <lineage>
        <taxon>Bacteria</taxon>
        <taxon>Pseudomonadati</taxon>
        <taxon>Nitrospirota</taxon>
        <taxon>Thermodesulfovibrionia</taxon>
        <taxon>Thermodesulfovibrionales</taxon>
        <taxon>Thermodesulfovibrionaceae</taxon>
        <taxon>Thermodesulfovibrio</taxon>
    </lineage>
</organism>
<keyword evidence="3" id="KW-1185">Reference proteome</keyword>
<proteinExistence type="predicted"/>
<accession>A0A0U9HTA3</accession>
<sequence>MKKISLFFTTTILIMVLLFCLRLILQQKNFIAEAKKAENPIESIRYYERAILSYTPLSPYNKKAIGGILEQCKKIESDEQRLYCYETLRSSLYQIKSFYQPYKEEIRRIEPLIADLKASEMIKWKYNKLSEKDYKTLYSYHMEILKYDGSPSIFWSFVSVFSLFAWIGSVCLIIIKGLKVPFDRKYLITGSAGFIIFFSLWVIGLYFA</sequence>